<feature type="compositionally biased region" description="Polar residues" evidence="1">
    <location>
        <begin position="128"/>
        <end position="137"/>
    </location>
</feature>
<accession>A0A835SWV0</accession>
<dbReference type="OrthoDB" id="10597028at2759"/>
<evidence type="ECO:0000256" key="1">
    <source>
        <dbReference type="SAM" id="MobiDB-lite"/>
    </source>
</evidence>
<organism evidence="2 3">
    <name type="scientific">Chlamydomonas schloesseri</name>
    <dbReference type="NCBI Taxonomy" id="2026947"/>
    <lineage>
        <taxon>Eukaryota</taxon>
        <taxon>Viridiplantae</taxon>
        <taxon>Chlorophyta</taxon>
        <taxon>core chlorophytes</taxon>
        <taxon>Chlorophyceae</taxon>
        <taxon>CS clade</taxon>
        <taxon>Chlamydomonadales</taxon>
        <taxon>Chlamydomonadaceae</taxon>
        <taxon>Chlamydomonas</taxon>
    </lineage>
</organism>
<feature type="region of interest" description="Disordered" evidence="1">
    <location>
        <begin position="293"/>
        <end position="319"/>
    </location>
</feature>
<sequence length="614" mass="61856">MHASPTLCPWHVPLAATCDVELQRALELQCRLQQGPHLYASGPLPQSRQPLPPCDLAPSQVPAHQHVVSGRLGSSQLTWRYWAAPGSSHARSRSGRAAETPLSTGGPAACPSAPPLCSQRDNHVRLSPSASGTKGSRSTAAAAPAATIASATPDGSTLCACAAGGPPAASRYSIPGWAQAQATAQQPEHLHLLGEVQVATPSRCGPTTTSRCSTGGGGGSDRCPGSGGSGRGVGAGGSQRRSRSLLQLVPALSQSLSDDGQGLLRLQQQLYTVASPFASAAAAALVDEGGEVEGEAITQRQRGSPPLQPGGPAGSAGHHVVEPPIIAAYSCAASLSPVLLDEEGDCCCGEQASGSAYTGYGWLYSSDDEDGYPSRATTARSPCFPSPPHKANINPAMRRATPPRATSSSSTAGCGVGGGGGGSSRGTGGQDLAAPRAVQSPVLCPAPAAAADSRSKAAQGDEHHTLSQQPQHVAGRRRHRVSAPGRASWYGWRARPLPQPVPEDPQGSDEHTRSYRQQAAATLSVLSPPDGVRAAANAVTAAAGGSRPQRASAGGSGGTAVAVTPPVSAVVRNLSAPILHASLAPAAQAQDVQAFTGGAGSSSSGLLALLGIWS</sequence>
<feature type="region of interest" description="Disordered" evidence="1">
    <location>
        <begin position="446"/>
        <end position="517"/>
    </location>
</feature>
<dbReference type="Proteomes" id="UP000613740">
    <property type="component" value="Unassembled WGS sequence"/>
</dbReference>
<comment type="caution">
    <text evidence="2">The sequence shown here is derived from an EMBL/GenBank/DDBJ whole genome shotgun (WGS) entry which is preliminary data.</text>
</comment>
<feature type="region of interest" description="Disordered" evidence="1">
    <location>
        <begin position="200"/>
        <end position="240"/>
    </location>
</feature>
<feature type="compositionally biased region" description="Basic and acidic residues" evidence="1">
    <location>
        <begin position="453"/>
        <end position="465"/>
    </location>
</feature>
<dbReference type="AlphaFoldDB" id="A0A835SWV0"/>
<feature type="compositionally biased region" description="Low complexity" evidence="1">
    <location>
        <begin position="107"/>
        <end position="118"/>
    </location>
</feature>
<name>A0A835SWV0_9CHLO</name>
<evidence type="ECO:0000313" key="2">
    <source>
        <dbReference type="EMBL" id="KAG2429724.1"/>
    </source>
</evidence>
<gene>
    <name evidence="2" type="ORF">HYH02_013981</name>
</gene>
<reference evidence="2" key="1">
    <citation type="journal article" date="2020" name="bioRxiv">
        <title>Comparative genomics of Chlamydomonas.</title>
        <authorList>
            <person name="Craig R.J."/>
            <person name="Hasan A.R."/>
            <person name="Ness R.W."/>
            <person name="Keightley P.D."/>
        </authorList>
    </citation>
    <scope>NUCLEOTIDE SEQUENCE</scope>
    <source>
        <strain evidence="2">CCAP 11/173</strain>
    </source>
</reference>
<feature type="compositionally biased region" description="Gly residues" evidence="1">
    <location>
        <begin position="214"/>
        <end position="237"/>
    </location>
</feature>
<proteinExistence type="predicted"/>
<feature type="compositionally biased region" description="Low complexity" evidence="1">
    <location>
        <begin position="202"/>
        <end position="213"/>
    </location>
</feature>
<feature type="compositionally biased region" description="Gly residues" evidence="1">
    <location>
        <begin position="414"/>
        <end position="429"/>
    </location>
</feature>
<keyword evidence="3" id="KW-1185">Reference proteome</keyword>
<feature type="compositionally biased region" description="Low complexity" evidence="1">
    <location>
        <begin position="398"/>
        <end position="413"/>
    </location>
</feature>
<evidence type="ECO:0000313" key="3">
    <source>
        <dbReference type="Proteomes" id="UP000613740"/>
    </source>
</evidence>
<feature type="region of interest" description="Disordered" evidence="1">
    <location>
        <begin position="371"/>
        <end position="432"/>
    </location>
</feature>
<dbReference type="EMBL" id="JAEHOD010000083">
    <property type="protein sequence ID" value="KAG2429724.1"/>
    <property type="molecule type" value="Genomic_DNA"/>
</dbReference>
<protein>
    <submittedName>
        <fullName evidence="2">Uncharacterized protein</fullName>
    </submittedName>
</protein>
<feature type="region of interest" description="Disordered" evidence="1">
    <location>
        <begin position="87"/>
        <end position="139"/>
    </location>
</feature>